<keyword evidence="2" id="KW-1185">Reference proteome</keyword>
<dbReference type="AlphaFoldDB" id="A0AAD4PWX2"/>
<accession>A0AAD4PWX2</accession>
<name>A0AAD4PWX2_9EURO</name>
<protein>
    <submittedName>
        <fullName evidence="1">Uncharacterized protein</fullName>
    </submittedName>
</protein>
<dbReference type="Proteomes" id="UP001201262">
    <property type="component" value="Unassembled WGS sequence"/>
</dbReference>
<proteinExistence type="predicted"/>
<comment type="caution">
    <text evidence="1">The sequence shown here is derived from an EMBL/GenBank/DDBJ whole genome shotgun (WGS) entry which is preliminary data.</text>
</comment>
<reference evidence="1" key="1">
    <citation type="submission" date="2021-12" db="EMBL/GenBank/DDBJ databases">
        <title>Convergent genome expansion in fungi linked to evolution of root-endophyte symbiosis.</title>
        <authorList>
            <consortium name="DOE Joint Genome Institute"/>
            <person name="Ke Y.-H."/>
            <person name="Bonito G."/>
            <person name="Liao H.-L."/>
            <person name="Looney B."/>
            <person name="Rojas-Flechas A."/>
            <person name="Nash J."/>
            <person name="Hameed K."/>
            <person name="Schadt C."/>
            <person name="Martin F."/>
            <person name="Crous P.W."/>
            <person name="Miettinen O."/>
            <person name="Magnuson J.K."/>
            <person name="Labbe J."/>
            <person name="Jacobson D."/>
            <person name="Doktycz M.J."/>
            <person name="Veneault-Fourrey C."/>
            <person name="Kuo A."/>
            <person name="Mondo S."/>
            <person name="Calhoun S."/>
            <person name="Riley R."/>
            <person name="Ohm R."/>
            <person name="LaButti K."/>
            <person name="Andreopoulos B."/>
            <person name="Pangilinan J."/>
            <person name="Nolan M."/>
            <person name="Tritt A."/>
            <person name="Clum A."/>
            <person name="Lipzen A."/>
            <person name="Daum C."/>
            <person name="Barry K."/>
            <person name="Grigoriev I.V."/>
            <person name="Vilgalys R."/>
        </authorList>
    </citation>
    <scope>NUCLEOTIDE SEQUENCE</scope>
    <source>
        <strain evidence="1">PMI_201</strain>
    </source>
</reference>
<sequence length="457" mass="49649">MTRTHSTVPVLFASPEFASWTDPSSSLLAEWVNPLLKSIHHRELPSVVYTVVAVVDKISTLQSNRPRVPLGAAGLSLLLVDSSAIAVSASQPAHVRSSSPAEPAFFFSTPRTSDSAENEDDNQYAREVGLRLTNTIFVNGKDRTLLGLRWIYDAASKGYVLDNWKDLSICDIRYPASEARSSITVPLRPVTQRRSVVSSMGNILRQLSSKSSPIPASSELEKELPRYVSELGIPHQRVAVWALVEPLNALLSEKYGRNDLNQSILNGNRIHRVVSGGGGWGKKQGLLSLDPEVSFWDQFTSSQQNPVSLDQTFVTQSPHSVEPDDNLDISELLGQGLEEDIASLSHVAPVGDNIQFFVATEPEVVENNTELPEDRNNSPLSCSFAVGASVGTELTIPSSSSQDTSSDDMVVIPNHFGGLSETAISYSTKSSGLSPNGRVCRTKLSVPGSRVEIFCYE</sequence>
<organism evidence="1 2">
    <name type="scientific">Talaromyces proteolyticus</name>
    <dbReference type="NCBI Taxonomy" id="1131652"/>
    <lineage>
        <taxon>Eukaryota</taxon>
        <taxon>Fungi</taxon>
        <taxon>Dikarya</taxon>
        <taxon>Ascomycota</taxon>
        <taxon>Pezizomycotina</taxon>
        <taxon>Eurotiomycetes</taxon>
        <taxon>Eurotiomycetidae</taxon>
        <taxon>Eurotiales</taxon>
        <taxon>Trichocomaceae</taxon>
        <taxon>Talaromyces</taxon>
        <taxon>Talaromyces sect. Bacilispori</taxon>
    </lineage>
</organism>
<evidence type="ECO:0000313" key="1">
    <source>
        <dbReference type="EMBL" id="KAH8695560.1"/>
    </source>
</evidence>
<evidence type="ECO:0000313" key="2">
    <source>
        <dbReference type="Proteomes" id="UP001201262"/>
    </source>
</evidence>
<dbReference type="EMBL" id="JAJTJA010000008">
    <property type="protein sequence ID" value="KAH8695560.1"/>
    <property type="molecule type" value="Genomic_DNA"/>
</dbReference>
<gene>
    <name evidence="1" type="ORF">BGW36DRAFT_298767</name>
</gene>
<dbReference type="GeneID" id="70241752"/>
<dbReference type="RefSeq" id="XP_046070702.1">
    <property type="nucleotide sequence ID" value="XM_046211465.1"/>
</dbReference>